<evidence type="ECO:0000256" key="11">
    <source>
        <dbReference type="ARBA" id="ARBA00023134"/>
    </source>
</evidence>
<feature type="compositionally biased region" description="Low complexity" evidence="16">
    <location>
        <begin position="283"/>
        <end position="309"/>
    </location>
</feature>
<evidence type="ECO:0000256" key="1">
    <source>
        <dbReference type="ARBA" id="ARBA00000900"/>
    </source>
</evidence>
<dbReference type="InterPro" id="IPR015894">
    <property type="entry name" value="Guanylate-bd_N"/>
</dbReference>
<evidence type="ECO:0000313" key="20">
    <source>
        <dbReference type="Proteomes" id="UP001591681"/>
    </source>
</evidence>
<sequence>MLSGKPALPCSAPGNGEVCRHTCLPICTLISTINRDCATGPNYVLCADCFQNSIHTRHRYQMVVSGGGFCDCGDVSAWKAGPCCSTHSPGAAILTQLLVAQTTIPNTPLCGRNFMIGEMMYSCWDCARDPSYVLCADCFQNSIHRSHRYRTVIAAALGGFCDCGDVSAWKAGPCCSTHSPGATILTRLLVAQTTIPNTRLCGRRFMIGEMVYTCRDCAADANVLLCADCLLSGIHQHHHFEGRVCSGLGWFCDCGDLKAWRTGPCCSKHTSTTSTPQSPPSAPTSSTTTLRTNKTNTSLSTNTAKTNTSLPVSLSTNTAKTPNSLSTTTAKTPTSSSASLVINTANKRTSCSTNTAKTNTSLSDNTTRTPTSLSTNTTKTSTCLSTNTAKTFTSSPAFLPSTAAQSQTSSPKPNPLPRTTARMSNLRVTETSPPPSSSSSSSSSSSAESDKKPLTSLFKASGKADMSAQPRCGRVSKEGHTIYSCRDCVLDPTCVLCQDCFQNSTHSSHNFKKRVSNGGTACNCGEVDVWRSAPYCSQHAPTTSAPAGREPPSTSSWQEVPLHQQPKASITGATVTMNEPICLINTGRDESMSVQQGALQILEQIQQPVVVVAVVGLYRTGKSYLMNRLAGRQRGFALGGSIESKTKGIWMWCVPHPFKDGHTLVLLDTEGLGDVEKGDDKHDTWIFCLALLLSSTLVYNSLGTIDNIALEKLQFVTELTEHIRVKSSDHSRKTELMCIFPSFVWTVRDFTLELALNGKPITADDYLENSLKLKSGPSPEVTRRDLVRRSLREFFAVRRCFVMDRPASAEKMKRMEQLTDADLEPSFVQQAQQFCSYIHQQAPAKTMRGGRGLTGRMLGSLAETYVEAIRSGKVPCLESAVESLAKIHNSRAVAEALEFYRAEMTQKVQFPTETQEALSGVHTSAEKQAISIFINASFNDQEQEHQLKLKVDFHLQMLEKK</sequence>
<feature type="domain" description="UBR-type" evidence="17">
    <location>
        <begin position="199"/>
        <end position="271"/>
    </location>
</feature>
<dbReference type="PROSITE" id="PS51157">
    <property type="entry name" value="ZF_UBR"/>
    <property type="match status" value="4"/>
</dbReference>
<feature type="domain" description="GB1/RHD3-type G" evidence="18">
    <location>
        <begin position="606"/>
        <end position="865"/>
    </location>
</feature>
<keyword evidence="4" id="KW-0808">Transferase</keyword>
<evidence type="ECO:0000256" key="7">
    <source>
        <dbReference type="ARBA" id="ARBA00022771"/>
    </source>
</evidence>
<dbReference type="Gene3D" id="1.20.1000.10">
    <property type="entry name" value="Guanylate-binding protein, C-terminal domain"/>
    <property type="match status" value="1"/>
</dbReference>
<comment type="similarity">
    <text evidence="15">Belongs to the TRAFAC class dynamin-like GTPase superfamily. GB1/RHD3 GTPase family.</text>
</comment>
<dbReference type="SMART" id="SM00396">
    <property type="entry name" value="ZnF_UBR1"/>
    <property type="match status" value="4"/>
</dbReference>
<comment type="caution">
    <text evidence="19">The sequence shown here is derived from an EMBL/GenBank/DDBJ whole genome shotgun (WGS) entry which is preliminary data.</text>
</comment>
<reference evidence="19 20" key="1">
    <citation type="submission" date="2024-09" db="EMBL/GenBank/DDBJ databases">
        <title>A chromosome-level genome assembly of Gray's grenadier anchovy, Coilia grayii.</title>
        <authorList>
            <person name="Fu Z."/>
        </authorList>
    </citation>
    <scope>NUCLEOTIDE SEQUENCE [LARGE SCALE GENOMIC DNA]</scope>
    <source>
        <strain evidence="19">G4</strain>
        <tissue evidence="19">Muscle</tissue>
    </source>
</reference>
<evidence type="ECO:0000256" key="13">
    <source>
        <dbReference type="ARBA" id="ARBA00071499"/>
    </source>
</evidence>
<dbReference type="Pfam" id="PF02207">
    <property type="entry name" value="zf-UBR"/>
    <property type="match status" value="4"/>
</dbReference>
<dbReference type="InterPro" id="IPR003126">
    <property type="entry name" value="Znf_UBR"/>
</dbReference>
<dbReference type="GO" id="GO:0008270">
    <property type="term" value="F:zinc ion binding"/>
    <property type="evidence" value="ECO:0007669"/>
    <property type="project" value="UniProtKB-KW"/>
</dbReference>
<feature type="domain" description="UBR-type" evidence="17">
    <location>
        <begin position="470"/>
        <end position="541"/>
    </location>
</feature>
<dbReference type="GO" id="GO:0061630">
    <property type="term" value="F:ubiquitin protein ligase activity"/>
    <property type="evidence" value="ECO:0007669"/>
    <property type="project" value="UniProtKB-EC"/>
</dbReference>
<dbReference type="Gene3D" id="3.40.50.300">
    <property type="entry name" value="P-loop containing nucleotide triphosphate hydrolases"/>
    <property type="match status" value="1"/>
</dbReference>
<dbReference type="InterPro" id="IPR003191">
    <property type="entry name" value="Guanylate-bd/ATL_C"/>
</dbReference>
<feature type="zinc finger region" description="UBR-type" evidence="14">
    <location>
        <begin position="108"/>
        <end position="180"/>
    </location>
</feature>
<keyword evidence="9" id="KW-0378">Hydrolase</keyword>
<keyword evidence="20" id="KW-1185">Reference proteome</keyword>
<dbReference type="GO" id="GO:0071596">
    <property type="term" value="P:ubiquitin-dependent protein catabolic process via the N-end rule pathway"/>
    <property type="evidence" value="ECO:0007669"/>
    <property type="project" value="UniProtKB-ARBA"/>
</dbReference>
<evidence type="ECO:0000259" key="17">
    <source>
        <dbReference type="PROSITE" id="PS51157"/>
    </source>
</evidence>
<evidence type="ECO:0000313" key="19">
    <source>
        <dbReference type="EMBL" id="KAL2098618.1"/>
    </source>
</evidence>
<gene>
    <name evidence="19" type="ORF">ACEWY4_005098</name>
</gene>
<dbReference type="FunFam" id="2.10.110.30:FF:000001">
    <property type="entry name" value="E3 ubiquitin-protein ligase UBR2 isoform 1"/>
    <property type="match status" value="2"/>
</dbReference>
<feature type="compositionally biased region" description="Polar residues" evidence="16">
    <location>
        <begin position="421"/>
        <end position="431"/>
    </location>
</feature>
<comment type="similarity">
    <text evidence="12">Belongs to the E3 ubiquitin-protein ligase UBR1-like family.</text>
</comment>
<dbReference type="EMBL" id="JBHFQA010000005">
    <property type="protein sequence ID" value="KAL2098618.1"/>
    <property type="molecule type" value="Genomic_DNA"/>
</dbReference>
<dbReference type="InterPro" id="IPR030386">
    <property type="entry name" value="G_GB1_RHD3_dom"/>
</dbReference>
<feature type="compositionally biased region" description="Polar residues" evidence="16">
    <location>
        <begin position="341"/>
        <end position="364"/>
    </location>
</feature>
<dbReference type="GO" id="GO:0016787">
    <property type="term" value="F:hydrolase activity"/>
    <property type="evidence" value="ECO:0007669"/>
    <property type="project" value="UniProtKB-KW"/>
</dbReference>
<dbReference type="Gene3D" id="2.10.110.30">
    <property type="match status" value="4"/>
</dbReference>
<feature type="compositionally biased region" description="Polar residues" evidence="16">
    <location>
        <begin position="394"/>
        <end position="411"/>
    </location>
</feature>
<organism evidence="19 20">
    <name type="scientific">Coilia grayii</name>
    <name type="common">Gray's grenadier anchovy</name>
    <dbReference type="NCBI Taxonomy" id="363190"/>
    <lineage>
        <taxon>Eukaryota</taxon>
        <taxon>Metazoa</taxon>
        <taxon>Chordata</taxon>
        <taxon>Craniata</taxon>
        <taxon>Vertebrata</taxon>
        <taxon>Euteleostomi</taxon>
        <taxon>Actinopterygii</taxon>
        <taxon>Neopterygii</taxon>
        <taxon>Teleostei</taxon>
        <taxon>Clupei</taxon>
        <taxon>Clupeiformes</taxon>
        <taxon>Clupeoidei</taxon>
        <taxon>Engraulidae</taxon>
        <taxon>Coilinae</taxon>
        <taxon>Coilia</taxon>
    </lineage>
</organism>
<feature type="region of interest" description="Disordered" evidence="16">
    <location>
        <begin position="394"/>
        <end position="452"/>
    </location>
</feature>
<dbReference type="SUPFAM" id="SSF52540">
    <property type="entry name" value="P-loop containing nucleoside triphosphate hydrolases"/>
    <property type="match status" value="1"/>
</dbReference>
<feature type="zinc finger region" description="UBR-type" evidence="14">
    <location>
        <begin position="470"/>
        <end position="541"/>
    </location>
</feature>
<dbReference type="PROSITE" id="PS51715">
    <property type="entry name" value="G_GB1_RHD3"/>
    <property type="match status" value="1"/>
</dbReference>
<comment type="catalytic activity">
    <reaction evidence="1">
        <text>S-ubiquitinyl-[E2 ubiquitin-conjugating enzyme]-L-cysteine + [acceptor protein]-L-lysine = [E2 ubiquitin-conjugating enzyme]-L-cysteine + N(6)-ubiquitinyl-[acceptor protein]-L-lysine.</text>
        <dbReference type="EC" id="2.3.2.27"/>
    </reaction>
</comment>
<evidence type="ECO:0000256" key="6">
    <source>
        <dbReference type="ARBA" id="ARBA00022741"/>
    </source>
</evidence>
<evidence type="ECO:0000256" key="2">
    <source>
        <dbReference type="ARBA" id="ARBA00004906"/>
    </source>
</evidence>
<feature type="domain" description="UBR-type" evidence="17">
    <location>
        <begin position="108"/>
        <end position="180"/>
    </location>
</feature>
<evidence type="ECO:0000256" key="5">
    <source>
        <dbReference type="ARBA" id="ARBA00022723"/>
    </source>
</evidence>
<dbReference type="EC" id="2.3.2.27" evidence="3"/>
<evidence type="ECO:0000256" key="8">
    <source>
        <dbReference type="ARBA" id="ARBA00022786"/>
    </source>
</evidence>
<dbReference type="CDD" id="cd01851">
    <property type="entry name" value="GBP"/>
    <property type="match status" value="1"/>
</dbReference>
<keyword evidence="10" id="KW-0862">Zinc</keyword>
<evidence type="ECO:0000256" key="3">
    <source>
        <dbReference type="ARBA" id="ARBA00012483"/>
    </source>
</evidence>
<dbReference type="PANTHER" id="PTHR10751">
    <property type="entry name" value="GUANYLATE BINDING PROTEIN"/>
    <property type="match status" value="1"/>
</dbReference>
<evidence type="ECO:0000259" key="18">
    <source>
        <dbReference type="PROSITE" id="PS51715"/>
    </source>
</evidence>
<keyword evidence="6" id="KW-0547">Nucleotide-binding</keyword>
<evidence type="ECO:0000256" key="9">
    <source>
        <dbReference type="ARBA" id="ARBA00022801"/>
    </source>
</evidence>
<dbReference type="FunFam" id="2.10.110.30:FF:000002">
    <property type="entry name" value="Putative e3 ubiquitin-protein ligase ubr3"/>
    <property type="match status" value="1"/>
</dbReference>
<dbReference type="InterPro" id="IPR027417">
    <property type="entry name" value="P-loop_NTPase"/>
</dbReference>
<evidence type="ECO:0000256" key="4">
    <source>
        <dbReference type="ARBA" id="ARBA00022679"/>
    </source>
</evidence>
<feature type="region of interest" description="Disordered" evidence="16">
    <location>
        <begin position="540"/>
        <end position="560"/>
    </location>
</feature>
<feature type="zinc finger region" description="UBR-type" evidence="14">
    <location>
        <begin position="17"/>
        <end position="89"/>
    </location>
</feature>
<keyword evidence="8" id="KW-0833">Ubl conjugation pathway</keyword>
<dbReference type="Pfam" id="PF02263">
    <property type="entry name" value="GBP"/>
    <property type="match status" value="1"/>
</dbReference>
<feature type="region of interest" description="Disordered" evidence="16">
    <location>
        <begin position="269"/>
        <end position="381"/>
    </location>
</feature>
<evidence type="ECO:0000256" key="15">
    <source>
        <dbReference type="PROSITE-ProRule" id="PRU01052"/>
    </source>
</evidence>
<name>A0ABD1KHR7_9TELE</name>
<feature type="zinc finger region" description="UBR-type" evidence="14">
    <location>
        <begin position="199"/>
        <end position="271"/>
    </location>
</feature>
<dbReference type="AlphaFoldDB" id="A0ABD1KHR7"/>
<dbReference type="InterPro" id="IPR036543">
    <property type="entry name" value="Guanylate-bd_C_sf"/>
</dbReference>
<dbReference type="Proteomes" id="UP001591681">
    <property type="component" value="Unassembled WGS sequence"/>
</dbReference>
<evidence type="ECO:0000256" key="10">
    <source>
        <dbReference type="ARBA" id="ARBA00022833"/>
    </source>
</evidence>
<feature type="compositionally biased region" description="Polar residues" evidence="16">
    <location>
        <begin position="310"/>
        <end position="323"/>
    </location>
</feature>
<evidence type="ECO:0000256" key="16">
    <source>
        <dbReference type="SAM" id="MobiDB-lite"/>
    </source>
</evidence>
<proteinExistence type="inferred from homology"/>
<comment type="pathway">
    <text evidence="2">Protein modification; protein ubiquitination.</text>
</comment>
<keyword evidence="5" id="KW-0479">Metal-binding</keyword>
<feature type="compositionally biased region" description="Low complexity" evidence="16">
    <location>
        <begin position="365"/>
        <end position="381"/>
    </location>
</feature>
<accession>A0ABD1KHR7</accession>
<evidence type="ECO:0000256" key="14">
    <source>
        <dbReference type="PROSITE-ProRule" id="PRU00508"/>
    </source>
</evidence>
<feature type="compositionally biased region" description="Low complexity" evidence="16">
    <location>
        <begin position="324"/>
        <end position="340"/>
    </location>
</feature>
<dbReference type="Pfam" id="PF02841">
    <property type="entry name" value="GBP_C"/>
    <property type="match status" value="1"/>
</dbReference>
<dbReference type="SUPFAM" id="SSF48340">
    <property type="entry name" value="Interferon-induced guanylate-binding protein 1 (GBP1), C-terminal domain"/>
    <property type="match status" value="1"/>
</dbReference>
<evidence type="ECO:0000256" key="12">
    <source>
        <dbReference type="ARBA" id="ARBA00046341"/>
    </source>
</evidence>
<feature type="domain" description="UBR-type" evidence="17">
    <location>
        <begin position="17"/>
        <end position="89"/>
    </location>
</feature>
<keyword evidence="7" id="KW-0863">Zinc-finger</keyword>
<keyword evidence="11" id="KW-0342">GTP-binding</keyword>
<feature type="compositionally biased region" description="Low complexity" evidence="16">
    <location>
        <begin position="437"/>
        <end position="446"/>
    </location>
</feature>
<protein>
    <recommendedName>
        <fullName evidence="13">E3 ubiquitin-protein ligase UBR3</fullName>
        <ecNumber evidence="3">2.3.2.27</ecNumber>
    </recommendedName>
</protein>
<dbReference type="GO" id="GO:0005525">
    <property type="term" value="F:GTP binding"/>
    <property type="evidence" value="ECO:0007669"/>
    <property type="project" value="UniProtKB-KW"/>
</dbReference>
<dbReference type="FunFam" id="3.40.50.300:FF:002830">
    <property type="entry name" value="Guanylate-binding protein 2"/>
    <property type="match status" value="1"/>
</dbReference>